<dbReference type="RefSeq" id="WP_058312612.1">
    <property type="nucleotide sequence ID" value="NZ_CYTW01000005.1"/>
</dbReference>
<evidence type="ECO:0000256" key="4">
    <source>
        <dbReference type="ARBA" id="ARBA00022989"/>
    </source>
</evidence>
<feature type="transmembrane region" description="Helical" evidence="6">
    <location>
        <begin position="187"/>
        <end position="208"/>
    </location>
</feature>
<proteinExistence type="predicted"/>
<feature type="transmembrane region" description="Helical" evidence="6">
    <location>
        <begin position="152"/>
        <end position="175"/>
    </location>
</feature>
<dbReference type="PANTHER" id="PTHR30086:SF20">
    <property type="entry name" value="ARGININE EXPORTER PROTEIN ARGO-RELATED"/>
    <property type="match status" value="1"/>
</dbReference>
<keyword evidence="3 6" id="KW-0812">Transmembrane</keyword>
<accession>A0A0P1ILN1</accession>
<keyword evidence="2" id="KW-1003">Cell membrane</keyword>
<reference evidence="8" key="1">
    <citation type="submission" date="2015-09" db="EMBL/GenBank/DDBJ databases">
        <authorList>
            <person name="Rodrigo-Torres Lidia"/>
            <person name="Arahal R.David."/>
        </authorList>
    </citation>
    <scope>NUCLEOTIDE SEQUENCE [LARGE SCALE GENOMIC DNA]</scope>
    <source>
        <strain evidence="8">CECT 7735</strain>
    </source>
</reference>
<evidence type="ECO:0000313" key="8">
    <source>
        <dbReference type="Proteomes" id="UP000051870"/>
    </source>
</evidence>
<feature type="transmembrane region" description="Helical" evidence="6">
    <location>
        <begin position="40"/>
        <end position="64"/>
    </location>
</feature>
<keyword evidence="5 6" id="KW-0472">Membrane</keyword>
<name>A0A0P1ILN1_9RHOB</name>
<sequence length="209" mass="21828">MEIDVLLRGIGIGFAIAAPVGPIGLLCIRRTLADGRGAGIATGMGAATADAVYGLLVAVGFAATGVLLRYATPMAFCGGLLIIWLGIGTLRSFFAAGTTRDSQLAVSSHKTILRSWATTFVLTLSNPMTILAFVGLVAGLGATTQGTQTGPYWLVLGVFLGSALWWLILVQLALTARTRLTPDVTRWFDLFSGCLLLGWGAWIAVTAVV</sequence>
<dbReference type="AlphaFoldDB" id="A0A0P1ILN1"/>
<dbReference type="GO" id="GO:0005886">
    <property type="term" value="C:plasma membrane"/>
    <property type="evidence" value="ECO:0007669"/>
    <property type="project" value="UniProtKB-SubCell"/>
</dbReference>
<evidence type="ECO:0000256" key="3">
    <source>
        <dbReference type="ARBA" id="ARBA00022692"/>
    </source>
</evidence>
<gene>
    <name evidence="7" type="ORF">PH7735_03437</name>
</gene>
<evidence type="ECO:0000256" key="5">
    <source>
        <dbReference type="ARBA" id="ARBA00023136"/>
    </source>
</evidence>
<evidence type="ECO:0000256" key="2">
    <source>
        <dbReference type="ARBA" id="ARBA00022475"/>
    </source>
</evidence>
<keyword evidence="8" id="KW-1185">Reference proteome</keyword>
<dbReference type="GO" id="GO:0015171">
    <property type="term" value="F:amino acid transmembrane transporter activity"/>
    <property type="evidence" value="ECO:0007669"/>
    <property type="project" value="TreeGrafter"/>
</dbReference>
<dbReference type="Pfam" id="PF01810">
    <property type="entry name" value="LysE"/>
    <property type="match status" value="1"/>
</dbReference>
<protein>
    <submittedName>
        <fullName evidence="7">Leucine export protein LeuE</fullName>
    </submittedName>
</protein>
<dbReference type="GeneID" id="83882415"/>
<evidence type="ECO:0000313" key="7">
    <source>
        <dbReference type="EMBL" id="CUK10339.1"/>
    </source>
</evidence>
<evidence type="ECO:0000256" key="6">
    <source>
        <dbReference type="SAM" id="Phobius"/>
    </source>
</evidence>
<dbReference type="InterPro" id="IPR001123">
    <property type="entry name" value="LeuE-type"/>
</dbReference>
<evidence type="ECO:0000256" key="1">
    <source>
        <dbReference type="ARBA" id="ARBA00004651"/>
    </source>
</evidence>
<dbReference type="PANTHER" id="PTHR30086">
    <property type="entry name" value="ARGININE EXPORTER PROTEIN ARGO"/>
    <property type="match status" value="1"/>
</dbReference>
<dbReference type="Proteomes" id="UP000051870">
    <property type="component" value="Unassembled WGS sequence"/>
</dbReference>
<dbReference type="STRING" id="1715693.PH7735_03437"/>
<feature type="transmembrane region" description="Helical" evidence="6">
    <location>
        <begin position="115"/>
        <end position="140"/>
    </location>
</feature>
<organism evidence="7 8">
    <name type="scientific">Shimia thalassica</name>
    <dbReference type="NCBI Taxonomy" id="1715693"/>
    <lineage>
        <taxon>Bacteria</taxon>
        <taxon>Pseudomonadati</taxon>
        <taxon>Pseudomonadota</taxon>
        <taxon>Alphaproteobacteria</taxon>
        <taxon>Rhodobacterales</taxon>
        <taxon>Roseobacteraceae</taxon>
    </lineage>
</organism>
<feature type="transmembrane region" description="Helical" evidence="6">
    <location>
        <begin position="6"/>
        <end position="28"/>
    </location>
</feature>
<keyword evidence="4 6" id="KW-1133">Transmembrane helix</keyword>
<feature type="transmembrane region" description="Helical" evidence="6">
    <location>
        <begin position="70"/>
        <end position="94"/>
    </location>
</feature>
<comment type="subcellular location">
    <subcellularLocation>
        <location evidence="1">Cell membrane</location>
        <topology evidence="1">Multi-pass membrane protein</topology>
    </subcellularLocation>
</comment>
<dbReference type="EMBL" id="CYTW01000005">
    <property type="protein sequence ID" value="CUK10339.1"/>
    <property type="molecule type" value="Genomic_DNA"/>
</dbReference>